<gene>
    <name evidence="2" type="ORF">TRFO_10770</name>
</gene>
<keyword evidence="1" id="KW-0175">Coiled coil</keyword>
<accession>A0A1J4J6P1</accession>
<feature type="coiled-coil region" evidence="1">
    <location>
        <begin position="120"/>
        <end position="402"/>
    </location>
</feature>
<evidence type="ECO:0000313" key="3">
    <source>
        <dbReference type="Proteomes" id="UP000179807"/>
    </source>
</evidence>
<evidence type="ECO:0000313" key="2">
    <source>
        <dbReference type="EMBL" id="OHS94856.1"/>
    </source>
</evidence>
<dbReference type="RefSeq" id="XP_068347993.1">
    <property type="nucleotide sequence ID" value="XM_068495654.1"/>
</dbReference>
<keyword evidence="3" id="KW-1185">Reference proteome</keyword>
<reference evidence="2" key="1">
    <citation type="submission" date="2016-10" db="EMBL/GenBank/DDBJ databases">
        <authorList>
            <person name="Benchimol M."/>
            <person name="Almeida L.G."/>
            <person name="Vasconcelos A.T."/>
            <person name="Perreira-Neves A."/>
            <person name="Rosa I.A."/>
            <person name="Tasca T."/>
            <person name="Bogo M.R."/>
            <person name="de Souza W."/>
        </authorList>
    </citation>
    <scope>NUCLEOTIDE SEQUENCE [LARGE SCALE GENOMIC DNA]</scope>
    <source>
        <strain evidence="2">K</strain>
    </source>
</reference>
<name>A0A1J4J6P1_9EUKA</name>
<sequence length="426" mass="51198">MLCEEAYNEQEACIIPTTRRVIAPPKISTVAQDHKQKLFDIQAHLIFERIAAEKRFQNVFNNINNNISYAEKLFDNLSIISNHLEDSLRKCKNKIYETSKIMTEKLNEIQVNHYLAKNDLNNLISQNDQIFNNNNDLQHEVSNLEREHNIEKRLLNMLKEENISLKKQKFQEKIKISKIFPIFQNIKHKIEDKRQQNEKLLKIDDENQLILFETQYFFNKKILKIEEMKNELDLLENEIYIKNCALFQMNKQKNDINSNLISKKGEETLENRIKMIENEIQIQISKNYELMNQIQICNNEIRPFIQENMELNQKYKDLIEIHEKTKNEFNELMKKNEEKQELIEKTRNLIENTQNELKIANNSRKANNKNNEELKRINTEKIEEIERRIELESNEIYNLHNEIRLTHARTLTYESRTKKYILQSVF</sequence>
<dbReference type="Proteomes" id="UP000179807">
    <property type="component" value="Unassembled WGS sequence"/>
</dbReference>
<organism evidence="2 3">
    <name type="scientific">Tritrichomonas foetus</name>
    <dbReference type="NCBI Taxonomy" id="1144522"/>
    <lineage>
        <taxon>Eukaryota</taxon>
        <taxon>Metamonada</taxon>
        <taxon>Parabasalia</taxon>
        <taxon>Tritrichomonadida</taxon>
        <taxon>Tritrichomonadidae</taxon>
        <taxon>Tritrichomonas</taxon>
    </lineage>
</organism>
<evidence type="ECO:0000256" key="1">
    <source>
        <dbReference type="SAM" id="Coils"/>
    </source>
</evidence>
<dbReference type="AlphaFoldDB" id="A0A1J4J6P1"/>
<comment type="caution">
    <text evidence="2">The sequence shown here is derived from an EMBL/GenBank/DDBJ whole genome shotgun (WGS) entry which is preliminary data.</text>
</comment>
<dbReference type="EMBL" id="MLAK01001282">
    <property type="protein sequence ID" value="OHS94856.1"/>
    <property type="molecule type" value="Genomic_DNA"/>
</dbReference>
<dbReference type="GeneID" id="94830358"/>
<proteinExistence type="predicted"/>
<dbReference type="VEuPathDB" id="TrichDB:TRFO_10770"/>
<protein>
    <submittedName>
        <fullName evidence="2">Uncharacterized protein</fullName>
    </submittedName>
</protein>